<dbReference type="NCBIfam" id="TIGR00912">
    <property type="entry name" value="2A0309"/>
    <property type="match status" value="1"/>
</dbReference>
<comment type="caution">
    <text evidence="9">The sequence shown here is derived from an EMBL/GenBank/DDBJ whole genome shotgun (WGS) entry which is preliminary data.</text>
</comment>
<proteinExistence type="inferred from homology"/>
<dbReference type="GO" id="GO:0016020">
    <property type="term" value="C:membrane"/>
    <property type="evidence" value="ECO:0007669"/>
    <property type="project" value="UniProtKB-SubCell"/>
</dbReference>
<dbReference type="GO" id="GO:0009847">
    <property type="term" value="P:spore germination"/>
    <property type="evidence" value="ECO:0007669"/>
    <property type="project" value="InterPro"/>
</dbReference>
<feature type="transmembrane region" description="Helical" evidence="8">
    <location>
        <begin position="180"/>
        <end position="202"/>
    </location>
</feature>
<feature type="transmembrane region" description="Helical" evidence="8">
    <location>
        <begin position="333"/>
        <end position="351"/>
    </location>
</feature>
<keyword evidence="7 8" id="KW-0472">Membrane</keyword>
<keyword evidence="10" id="KW-1185">Reference proteome</keyword>
<dbReference type="PANTHER" id="PTHR34975">
    <property type="entry name" value="SPORE GERMINATION PROTEIN A2"/>
    <property type="match status" value="1"/>
</dbReference>
<feature type="transmembrane region" description="Helical" evidence="8">
    <location>
        <begin position="214"/>
        <end position="237"/>
    </location>
</feature>
<sequence length="368" mass="41405">MGKITSLQFWSVYFVFIFATTIAFLIGSLGQNAQYDGWIVILSGAVTGTGLVSLFIAFARKRPGDYLGEYGREIIGKYPHLLIMLLFSLFNLHLSAYIIREFLDFFSQTYLRDTPQWAICLLFTFALFCLIQSGCSNLFRFAQGCFIFVGLLFLVKPLFFLESLDIEMLKAFITPHEAGIIWDETYLITPWYGEMIIIIFILPELEKPMKSIKMLWLASAAGTYILLSEYMIMIGFFGPELSGVLTYPALELARFISLGDFLQNLDPFIVSVWILALFVKLSVIFYTGVLTFSQAFAIGNYKLVSLPLTAAVVGLSMVMAHNPSELTAFFDQSWAAFAWIVECSPAVYVIVDYVKSRHAKRAAPVPGS</sequence>
<feature type="transmembrane region" description="Helical" evidence="8">
    <location>
        <begin position="7"/>
        <end position="26"/>
    </location>
</feature>
<dbReference type="InterPro" id="IPR004761">
    <property type="entry name" value="Spore_GerAB"/>
</dbReference>
<protein>
    <submittedName>
        <fullName evidence="9">Uncharacterized protein</fullName>
    </submittedName>
</protein>
<dbReference type="OrthoDB" id="2663238at2"/>
<name>A0A229UNW1_9BACL</name>
<accession>A0A229UNW1</accession>
<evidence type="ECO:0000256" key="3">
    <source>
        <dbReference type="ARBA" id="ARBA00022448"/>
    </source>
</evidence>
<evidence type="ECO:0000313" key="9">
    <source>
        <dbReference type="EMBL" id="OXM85136.1"/>
    </source>
</evidence>
<dbReference type="EMBL" id="NMQW01000023">
    <property type="protein sequence ID" value="OXM85136.1"/>
    <property type="molecule type" value="Genomic_DNA"/>
</dbReference>
<feature type="transmembrane region" description="Helical" evidence="8">
    <location>
        <begin position="80"/>
        <end position="99"/>
    </location>
</feature>
<evidence type="ECO:0000313" key="10">
    <source>
        <dbReference type="Proteomes" id="UP000215509"/>
    </source>
</evidence>
<reference evidence="9 10" key="1">
    <citation type="submission" date="2017-07" db="EMBL/GenBank/DDBJ databases">
        <title>Genome sequencing and assembly of Paenibacillus rigui.</title>
        <authorList>
            <person name="Mayilraj S."/>
        </authorList>
    </citation>
    <scope>NUCLEOTIDE SEQUENCE [LARGE SCALE GENOMIC DNA]</scope>
    <source>
        <strain evidence="9 10">JCM 16352</strain>
    </source>
</reference>
<keyword evidence="6 8" id="KW-1133">Transmembrane helix</keyword>
<evidence type="ECO:0000256" key="7">
    <source>
        <dbReference type="ARBA" id="ARBA00023136"/>
    </source>
</evidence>
<dbReference type="RefSeq" id="WP_094015899.1">
    <property type="nucleotide sequence ID" value="NZ_NMQW01000023.1"/>
</dbReference>
<dbReference type="PANTHER" id="PTHR34975:SF2">
    <property type="entry name" value="SPORE GERMINATION PROTEIN A2"/>
    <property type="match status" value="1"/>
</dbReference>
<evidence type="ECO:0000256" key="2">
    <source>
        <dbReference type="ARBA" id="ARBA00007998"/>
    </source>
</evidence>
<comment type="similarity">
    <text evidence="2">Belongs to the amino acid-polyamine-organocation (APC) superfamily. Spore germination protein (SGP) (TC 2.A.3.9) family.</text>
</comment>
<keyword evidence="4" id="KW-0309">Germination</keyword>
<feature type="transmembrane region" description="Helical" evidence="8">
    <location>
        <begin position="38"/>
        <end position="59"/>
    </location>
</feature>
<comment type="subcellular location">
    <subcellularLocation>
        <location evidence="1">Membrane</location>
        <topology evidence="1">Multi-pass membrane protein</topology>
    </subcellularLocation>
</comment>
<feature type="transmembrane region" description="Helical" evidence="8">
    <location>
        <begin position="268"/>
        <end position="291"/>
    </location>
</feature>
<dbReference type="Proteomes" id="UP000215509">
    <property type="component" value="Unassembled WGS sequence"/>
</dbReference>
<evidence type="ECO:0000256" key="8">
    <source>
        <dbReference type="SAM" id="Phobius"/>
    </source>
</evidence>
<feature type="transmembrane region" description="Helical" evidence="8">
    <location>
        <begin position="114"/>
        <end position="131"/>
    </location>
</feature>
<evidence type="ECO:0000256" key="6">
    <source>
        <dbReference type="ARBA" id="ARBA00022989"/>
    </source>
</evidence>
<feature type="transmembrane region" description="Helical" evidence="8">
    <location>
        <begin position="138"/>
        <end position="160"/>
    </location>
</feature>
<dbReference type="Pfam" id="PF03845">
    <property type="entry name" value="Spore_permease"/>
    <property type="match status" value="1"/>
</dbReference>
<keyword evidence="5 8" id="KW-0812">Transmembrane</keyword>
<evidence type="ECO:0000256" key="1">
    <source>
        <dbReference type="ARBA" id="ARBA00004141"/>
    </source>
</evidence>
<evidence type="ECO:0000256" key="4">
    <source>
        <dbReference type="ARBA" id="ARBA00022544"/>
    </source>
</evidence>
<organism evidence="9 10">
    <name type="scientific">Paenibacillus rigui</name>
    <dbReference type="NCBI Taxonomy" id="554312"/>
    <lineage>
        <taxon>Bacteria</taxon>
        <taxon>Bacillati</taxon>
        <taxon>Bacillota</taxon>
        <taxon>Bacilli</taxon>
        <taxon>Bacillales</taxon>
        <taxon>Paenibacillaceae</taxon>
        <taxon>Paenibacillus</taxon>
    </lineage>
</organism>
<keyword evidence="3" id="KW-0813">Transport</keyword>
<dbReference type="AlphaFoldDB" id="A0A229UNW1"/>
<feature type="transmembrane region" description="Helical" evidence="8">
    <location>
        <begin position="303"/>
        <end position="321"/>
    </location>
</feature>
<evidence type="ECO:0000256" key="5">
    <source>
        <dbReference type="ARBA" id="ARBA00022692"/>
    </source>
</evidence>
<gene>
    <name evidence="9" type="ORF">CF651_16140</name>
</gene>